<protein>
    <submittedName>
        <fullName evidence="2">Uncharacterized protein</fullName>
    </submittedName>
</protein>
<dbReference type="Proteomes" id="UP001054889">
    <property type="component" value="Unassembled WGS sequence"/>
</dbReference>
<keyword evidence="3" id="KW-1185">Reference proteome</keyword>
<feature type="region of interest" description="Disordered" evidence="1">
    <location>
        <begin position="78"/>
        <end position="119"/>
    </location>
</feature>
<reference evidence="2" key="2">
    <citation type="submission" date="2021-12" db="EMBL/GenBank/DDBJ databases">
        <title>Resequencing data analysis of finger millet.</title>
        <authorList>
            <person name="Hatakeyama M."/>
            <person name="Aluri S."/>
            <person name="Balachadran M.T."/>
            <person name="Sivarajan S.R."/>
            <person name="Poveda L."/>
            <person name="Shimizu-Inatsugi R."/>
            <person name="Schlapbach R."/>
            <person name="Sreeman S.M."/>
            <person name="Shimizu K.K."/>
        </authorList>
    </citation>
    <scope>NUCLEOTIDE SEQUENCE</scope>
</reference>
<gene>
    <name evidence="2" type="primary">gb17010</name>
    <name evidence="2" type="ORF">PR202_gb17010</name>
</gene>
<reference evidence="2" key="1">
    <citation type="journal article" date="2018" name="DNA Res.">
        <title>Multiple hybrid de novo genome assembly of finger millet, an orphan allotetraploid crop.</title>
        <authorList>
            <person name="Hatakeyama M."/>
            <person name="Aluri S."/>
            <person name="Balachadran M.T."/>
            <person name="Sivarajan S.R."/>
            <person name="Patrignani A."/>
            <person name="Gruter S."/>
            <person name="Poveda L."/>
            <person name="Shimizu-Inatsugi R."/>
            <person name="Baeten J."/>
            <person name="Francoijs K.J."/>
            <person name="Nataraja K.N."/>
            <person name="Reddy Y.A.N."/>
            <person name="Phadnis S."/>
            <person name="Ravikumar R.L."/>
            <person name="Schlapbach R."/>
            <person name="Sreeman S.M."/>
            <person name="Shimizu K.K."/>
        </authorList>
    </citation>
    <scope>NUCLEOTIDE SEQUENCE</scope>
</reference>
<proteinExistence type="predicted"/>
<organism evidence="2 3">
    <name type="scientific">Eleusine coracana subsp. coracana</name>
    <dbReference type="NCBI Taxonomy" id="191504"/>
    <lineage>
        <taxon>Eukaryota</taxon>
        <taxon>Viridiplantae</taxon>
        <taxon>Streptophyta</taxon>
        <taxon>Embryophyta</taxon>
        <taxon>Tracheophyta</taxon>
        <taxon>Spermatophyta</taxon>
        <taxon>Magnoliopsida</taxon>
        <taxon>Liliopsida</taxon>
        <taxon>Poales</taxon>
        <taxon>Poaceae</taxon>
        <taxon>PACMAD clade</taxon>
        <taxon>Chloridoideae</taxon>
        <taxon>Cynodonteae</taxon>
        <taxon>Eleusininae</taxon>
        <taxon>Eleusine</taxon>
    </lineage>
</organism>
<evidence type="ECO:0000256" key="1">
    <source>
        <dbReference type="SAM" id="MobiDB-lite"/>
    </source>
</evidence>
<feature type="compositionally biased region" description="Polar residues" evidence="1">
    <location>
        <begin position="78"/>
        <end position="94"/>
    </location>
</feature>
<sequence length="119" mass="12353">MAPPPRRRPVSMDPEPIMGISMKDIQGIDDGDPEEVMVLGTAMALVYIYDSIPDPPVSPAAPLDSITASRARLMVSTVSAASPTRSYGTSSLTSLPRMPHAPPSSPRVGVASGAPCPSP</sequence>
<evidence type="ECO:0000313" key="2">
    <source>
        <dbReference type="EMBL" id="GJN28840.1"/>
    </source>
</evidence>
<name>A0AAV5F2Z2_ELECO</name>
<accession>A0AAV5F2Z2</accession>
<dbReference type="AlphaFoldDB" id="A0AAV5F2Z2"/>
<evidence type="ECO:0000313" key="3">
    <source>
        <dbReference type="Proteomes" id="UP001054889"/>
    </source>
</evidence>
<comment type="caution">
    <text evidence="2">The sequence shown here is derived from an EMBL/GenBank/DDBJ whole genome shotgun (WGS) entry which is preliminary data.</text>
</comment>
<dbReference type="EMBL" id="BQKI01000081">
    <property type="protein sequence ID" value="GJN28840.1"/>
    <property type="molecule type" value="Genomic_DNA"/>
</dbReference>